<dbReference type="WBParaSite" id="scaffold1068_cov166.g2385">
    <property type="protein sequence ID" value="scaffold1068_cov166.g2385"/>
    <property type="gene ID" value="scaffold1068_cov166.g2385"/>
</dbReference>
<organism evidence="1 2">
    <name type="scientific">Meloidogyne javanica</name>
    <name type="common">Root-knot nematode worm</name>
    <dbReference type="NCBI Taxonomy" id="6303"/>
    <lineage>
        <taxon>Eukaryota</taxon>
        <taxon>Metazoa</taxon>
        <taxon>Ecdysozoa</taxon>
        <taxon>Nematoda</taxon>
        <taxon>Chromadorea</taxon>
        <taxon>Rhabditida</taxon>
        <taxon>Tylenchina</taxon>
        <taxon>Tylenchomorpha</taxon>
        <taxon>Tylenchoidea</taxon>
        <taxon>Meloidogynidae</taxon>
        <taxon>Meloidogyninae</taxon>
        <taxon>Meloidogyne</taxon>
        <taxon>Meloidogyne incognita group</taxon>
    </lineage>
</organism>
<evidence type="ECO:0000313" key="1">
    <source>
        <dbReference type="Proteomes" id="UP000887561"/>
    </source>
</evidence>
<proteinExistence type="predicted"/>
<dbReference type="AlphaFoldDB" id="A0A915LE46"/>
<sequence length="177" mass="19635">MQRSCPYCNSLFSSKYSGGKLGNNSEFGFSCSNCGAILEEDEEEKQANLEDGTNLDYDGDDVLTNDEENSNKNGKIKRIPSVRKVGVCHGKSNNLDWRSKSVAGLKSTNAASNKLNPIAEQRKYSLTLISQKAKKSMQRKLSELAKNDSNFVTQTIGRIVHQQTSLDKQQNYENKSG</sequence>
<dbReference type="Proteomes" id="UP000887561">
    <property type="component" value="Unplaced"/>
</dbReference>
<accession>A0A915LE46</accession>
<protein>
    <submittedName>
        <fullName evidence="2">Uncharacterized protein</fullName>
    </submittedName>
</protein>
<reference evidence="2" key="1">
    <citation type="submission" date="2022-11" db="UniProtKB">
        <authorList>
            <consortium name="WormBaseParasite"/>
        </authorList>
    </citation>
    <scope>IDENTIFICATION</scope>
</reference>
<evidence type="ECO:0000313" key="2">
    <source>
        <dbReference type="WBParaSite" id="scaffold1068_cov166.g2385"/>
    </source>
</evidence>
<name>A0A915LE46_MELJA</name>
<keyword evidence="1" id="KW-1185">Reference proteome</keyword>